<dbReference type="GO" id="GO:0015276">
    <property type="term" value="F:ligand-gated monoatomic ion channel activity"/>
    <property type="evidence" value="ECO:0007669"/>
    <property type="project" value="InterPro"/>
</dbReference>
<feature type="signal peptide" evidence="2">
    <location>
        <begin position="1"/>
        <end position="24"/>
    </location>
</feature>
<feature type="domain" description="Ionotropic glutamate receptor C-terminal" evidence="4">
    <location>
        <begin position="43"/>
        <end position="263"/>
    </location>
</feature>
<dbReference type="EMBL" id="JACHIV010000001">
    <property type="protein sequence ID" value="MBB5072661.1"/>
    <property type="molecule type" value="Genomic_DNA"/>
</dbReference>
<evidence type="ECO:0000259" key="4">
    <source>
        <dbReference type="SMART" id="SM00079"/>
    </source>
</evidence>
<dbReference type="PANTHER" id="PTHR35936:SF17">
    <property type="entry name" value="ARGININE-BINDING EXTRACELLULAR PROTEIN ARTP"/>
    <property type="match status" value="1"/>
</dbReference>
<evidence type="ECO:0000256" key="2">
    <source>
        <dbReference type="SAM" id="SignalP"/>
    </source>
</evidence>
<dbReference type="PANTHER" id="PTHR35936">
    <property type="entry name" value="MEMBRANE-BOUND LYTIC MUREIN TRANSGLYCOSYLASE F"/>
    <property type="match status" value="1"/>
</dbReference>
<organism evidence="5 6">
    <name type="scientific">Saccharopolyspora gloriosae</name>
    <dbReference type="NCBI Taxonomy" id="455344"/>
    <lineage>
        <taxon>Bacteria</taxon>
        <taxon>Bacillati</taxon>
        <taxon>Actinomycetota</taxon>
        <taxon>Actinomycetes</taxon>
        <taxon>Pseudonocardiales</taxon>
        <taxon>Pseudonocardiaceae</taxon>
        <taxon>Saccharopolyspora</taxon>
    </lineage>
</organism>
<keyword evidence="6" id="KW-1185">Reference proteome</keyword>
<reference evidence="5 6" key="1">
    <citation type="submission" date="2020-08" db="EMBL/GenBank/DDBJ databases">
        <title>Sequencing the genomes of 1000 actinobacteria strains.</title>
        <authorList>
            <person name="Klenk H.-P."/>
        </authorList>
    </citation>
    <scope>NUCLEOTIDE SEQUENCE [LARGE SCALE GENOMIC DNA]</scope>
    <source>
        <strain evidence="5 6">DSM 45582</strain>
    </source>
</reference>
<gene>
    <name evidence="5" type="ORF">BJ969_005749</name>
</gene>
<accession>A0A840NNJ2</accession>
<dbReference type="PROSITE" id="PS51257">
    <property type="entry name" value="PROKAR_LIPOPROTEIN"/>
    <property type="match status" value="1"/>
</dbReference>
<feature type="chain" id="PRO_5039700315" evidence="2">
    <location>
        <begin position="25"/>
        <end position="266"/>
    </location>
</feature>
<evidence type="ECO:0000256" key="1">
    <source>
        <dbReference type="ARBA" id="ARBA00022729"/>
    </source>
</evidence>
<dbReference type="InterPro" id="IPR001320">
    <property type="entry name" value="Iontro_rcpt_C"/>
</dbReference>
<dbReference type="InterPro" id="IPR001638">
    <property type="entry name" value="Solute-binding_3/MltF_N"/>
</dbReference>
<dbReference type="Proteomes" id="UP000580474">
    <property type="component" value="Unassembled WGS sequence"/>
</dbReference>
<dbReference type="GO" id="GO:0016020">
    <property type="term" value="C:membrane"/>
    <property type="evidence" value="ECO:0007669"/>
    <property type="project" value="InterPro"/>
</dbReference>
<dbReference type="AlphaFoldDB" id="A0A840NNJ2"/>
<dbReference type="CDD" id="cd13624">
    <property type="entry name" value="PBP2_Arg_Lys_His"/>
    <property type="match status" value="1"/>
</dbReference>
<feature type="domain" description="Solute-binding protein family 3/N-terminal" evidence="3">
    <location>
        <begin position="43"/>
        <end position="264"/>
    </location>
</feature>
<protein>
    <submittedName>
        <fullName evidence="5">Polar amino acid transport system substrate-binding protein</fullName>
    </submittedName>
</protein>
<dbReference type="SMART" id="SM00062">
    <property type="entry name" value="PBPb"/>
    <property type="match status" value="1"/>
</dbReference>
<dbReference type="RefSeq" id="WP_184484170.1">
    <property type="nucleotide sequence ID" value="NZ_JACHIV010000001.1"/>
</dbReference>
<dbReference type="SMART" id="SM00079">
    <property type="entry name" value="PBPe"/>
    <property type="match status" value="1"/>
</dbReference>
<evidence type="ECO:0000313" key="6">
    <source>
        <dbReference type="Proteomes" id="UP000580474"/>
    </source>
</evidence>
<dbReference type="Pfam" id="PF00497">
    <property type="entry name" value="SBP_bac_3"/>
    <property type="match status" value="1"/>
</dbReference>
<evidence type="ECO:0000259" key="3">
    <source>
        <dbReference type="SMART" id="SM00062"/>
    </source>
</evidence>
<keyword evidence="1 2" id="KW-0732">Signal</keyword>
<comment type="caution">
    <text evidence="5">The sequence shown here is derived from an EMBL/GenBank/DDBJ whole genome shotgun (WGS) entry which is preliminary data.</text>
</comment>
<sequence>MARRTTWRALALLPALALTVAGCAQSIAPVGADGELQFKEPGKLTTCTHLPYPPFQFDENGKTVGFDVELVDLVARDLGLQQELFDTPFEGIQSGEALNTRKCDVAAAAMTITDTRKQNMDFSDPYFDAKQALLVTKKAPYQDLAELRGKKLGVQLGTTGEEYATEHKAAHGYEIVQFEDVALMQSAVQSGKVDAAINDNGVVLDFAKKNPDTEVTAEYGTGEAYGIGVQKGNAQLVAKVNESLRKAQESGEYDRIYQKWFGQAPK</sequence>
<proteinExistence type="predicted"/>
<evidence type="ECO:0000313" key="5">
    <source>
        <dbReference type="EMBL" id="MBB5072661.1"/>
    </source>
</evidence>
<dbReference type="Gene3D" id="3.40.190.10">
    <property type="entry name" value="Periplasmic binding protein-like II"/>
    <property type="match status" value="2"/>
</dbReference>
<name>A0A840NNJ2_9PSEU</name>
<dbReference type="SUPFAM" id="SSF53850">
    <property type="entry name" value="Periplasmic binding protein-like II"/>
    <property type="match status" value="1"/>
</dbReference>